<dbReference type="Pfam" id="PF03732">
    <property type="entry name" value="Retrotrans_gag"/>
    <property type="match status" value="1"/>
</dbReference>
<evidence type="ECO:0000256" key="1">
    <source>
        <dbReference type="SAM" id="MobiDB-lite"/>
    </source>
</evidence>
<evidence type="ECO:0000313" key="4">
    <source>
        <dbReference type="Proteomes" id="UP000825729"/>
    </source>
</evidence>
<dbReference type="PANTHER" id="PTHR33223:SF11">
    <property type="entry name" value="ELEMENT PROTEIN, PUTATIVE-RELATED"/>
    <property type="match status" value="1"/>
</dbReference>
<dbReference type="EMBL" id="JAINDJ010000007">
    <property type="protein sequence ID" value="KAG9442064.1"/>
    <property type="molecule type" value="Genomic_DNA"/>
</dbReference>
<feature type="compositionally biased region" description="Basic and acidic residues" evidence="1">
    <location>
        <begin position="15"/>
        <end position="28"/>
    </location>
</feature>
<dbReference type="InterPro" id="IPR005162">
    <property type="entry name" value="Retrotrans_gag_dom"/>
</dbReference>
<dbReference type="Proteomes" id="UP000825729">
    <property type="component" value="Unassembled WGS sequence"/>
</dbReference>
<feature type="region of interest" description="Disordered" evidence="1">
    <location>
        <begin position="1"/>
        <end position="40"/>
    </location>
</feature>
<dbReference type="PANTHER" id="PTHR33223">
    <property type="entry name" value="CCHC-TYPE DOMAIN-CONTAINING PROTEIN"/>
    <property type="match status" value="1"/>
</dbReference>
<evidence type="ECO:0000313" key="3">
    <source>
        <dbReference type="EMBL" id="KAG9442064.1"/>
    </source>
</evidence>
<proteinExistence type="predicted"/>
<sequence>MTRSRGTPAQEIDSEPGRTLKQKLKEKQNQSNPKFQEDMAYLEGTLDEQALRPRRTMEDFDSQKPNTNRTSIITLSIQANNFEFKPQLLIMLQTHYQFNGLANEDPNDHLERFLDLCATFKYNGMSDDVARLGLFKFTLGRRAKIWLNALPAGSIATWEDLPKKFLGKYFPPAKTIKLRNEILQFLQEPEEHLSEAWERFNGLLKKDAQITR</sequence>
<reference evidence="3 4" key="1">
    <citation type="submission" date="2021-07" db="EMBL/GenBank/DDBJ databases">
        <title>The Aristolochia fimbriata genome: insights into angiosperm evolution, floral development and chemical biosynthesis.</title>
        <authorList>
            <person name="Jiao Y."/>
        </authorList>
    </citation>
    <scope>NUCLEOTIDE SEQUENCE [LARGE SCALE GENOMIC DNA]</scope>
    <source>
        <strain evidence="3">IBCAS-2021</strain>
        <tissue evidence="3">Leaf</tissue>
    </source>
</reference>
<keyword evidence="4" id="KW-1185">Reference proteome</keyword>
<gene>
    <name evidence="3" type="ORF">H6P81_017918</name>
</gene>
<comment type="caution">
    <text evidence="3">The sequence shown here is derived from an EMBL/GenBank/DDBJ whole genome shotgun (WGS) entry which is preliminary data.</text>
</comment>
<dbReference type="AlphaFoldDB" id="A0AAV7E0U9"/>
<accession>A0AAV7E0U9</accession>
<evidence type="ECO:0000259" key="2">
    <source>
        <dbReference type="Pfam" id="PF03732"/>
    </source>
</evidence>
<feature type="domain" description="Retrotransposon gag" evidence="2">
    <location>
        <begin position="134"/>
        <end position="205"/>
    </location>
</feature>
<organism evidence="3 4">
    <name type="scientific">Aristolochia fimbriata</name>
    <name type="common">White veined hardy Dutchman's pipe vine</name>
    <dbReference type="NCBI Taxonomy" id="158543"/>
    <lineage>
        <taxon>Eukaryota</taxon>
        <taxon>Viridiplantae</taxon>
        <taxon>Streptophyta</taxon>
        <taxon>Embryophyta</taxon>
        <taxon>Tracheophyta</taxon>
        <taxon>Spermatophyta</taxon>
        <taxon>Magnoliopsida</taxon>
        <taxon>Magnoliidae</taxon>
        <taxon>Piperales</taxon>
        <taxon>Aristolochiaceae</taxon>
        <taxon>Aristolochia</taxon>
    </lineage>
</organism>
<protein>
    <recommendedName>
        <fullName evidence="2">Retrotransposon gag domain-containing protein</fullName>
    </recommendedName>
</protein>
<name>A0AAV7E0U9_ARIFI</name>